<evidence type="ECO:0008006" key="4">
    <source>
        <dbReference type="Google" id="ProtNLM"/>
    </source>
</evidence>
<dbReference type="PANTHER" id="PTHR36920:SF1">
    <property type="entry name" value="OUTER MEMBRANE PROTEIN W"/>
    <property type="match status" value="1"/>
</dbReference>
<evidence type="ECO:0000256" key="1">
    <source>
        <dbReference type="ARBA" id="ARBA00009330"/>
    </source>
</evidence>
<organism evidence="2 3">
    <name type="scientific">Asticcacaulis benevestitus DSM 16100 = ATCC BAA-896</name>
    <dbReference type="NCBI Taxonomy" id="1121022"/>
    <lineage>
        <taxon>Bacteria</taxon>
        <taxon>Pseudomonadati</taxon>
        <taxon>Pseudomonadota</taxon>
        <taxon>Alphaproteobacteria</taxon>
        <taxon>Caulobacterales</taxon>
        <taxon>Caulobacteraceae</taxon>
        <taxon>Asticcacaulis</taxon>
    </lineage>
</organism>
<keyword evidence="3" id="KW-1185">Reference proteome</keyword>
<gene>
    <name evidence="2" type="ORF">ABENE_16485</name>
</gene>
<dbReference type="SUPFAM" id="SSF56925">
    <property type="entry name" value="OMPA-like"/>
    <property type="match status" value="1"/>
</dbReference>
<dbReference type="InterPro" id="IPR005618">
    <property type="entry name" value="OMPW"/>
</dbReference>
<dbReference type="Gene3D" id="2.40.160.20">
    <property type="match status" value="1"/>
</dbReference>
<dbReference type="Pfam" id="PF03922">
    <property type="entry name" value="OmpW"/>
    <property type="match status" value="1"/>
</dbReference>
<dbReference type="eggNOG" id="COG3047">
    <property type="taxonomic scope" value="Bacteria"/>
</dbReference>
<protein>
    <recommendedName>
        <fullName evidence="4">Outer membrane protein beta-barrel domain-containing protein</fullName>
    </recommendedName>
</protein>
<comment type="caution">
    <text evidence="2">The sequence shown here is derived from an EMBL/GenBank/DDBJ whole genome shotgun (WGS) entry which is preliminary data.</text>
</comment>
<dbReference type="GO" id="GO:0019867">
    <property type="term" value="C:outer membrane"/>
    <property type="evidence" value="ECO:0007669"/>
    <property type="project" value="InterPro"/>
</dbReference>
<dbReference type="GO" id="GO:0055085">
    <property type="term" value="P:transmembrane transport"/>
    <property type="evidence" value="ECO:0007669"/>
    <property type="project" value="TreeGrafter"/>
</dbReference>
<reference evidence="2 3" key="1">
    <citation type="journal article" date="2014" name="Nature">
        <title>Sequential evolution of bacterial morphology by co-option of a developmental regulator.</title>
        <authorList>
            <person name="Jiang C."/>
            <person name="Brown P.J."/>
            <person name="Ducret A."/>
            <person name="Brun Y.V."/>
        </authorList>
    </citation>
    <scope>NUCLEOTIDE SEQUENCE [LARGE SCALE GENOMIC DNA]</scope>
    <source>
        <strain evidence="2 3">DSM 16100</strain>
    </source>
</reference>
<dbReference type="Proteomes" id="UP000017837">
    <property type="component" value="Unassembled WGS sequence"/>
</dbReference>
<dbReference type="AlphaFoldDB" id="V4PIY0"/>
<proteinExistence type="inferred from homology"/>
<accession>V4PIY0</accession>
<evidence type="ECO:0000313" key="3">
    <source>
        <dbReference type="Proteomes" id="UP000017837"/>
    </source>
</evidence>
<name>V4PIY0_9CAUL</name>
<comment type="similarity">
    <text evidence="1">Belongs to the OmpW/AlkL family.</text>
</comment>
<dbReference type="InterPro" id="IPR011250">
    <property type="entry name" value="OMP/PagP_B-barrel"/>
</dbReference>
<sequence length="197" mass="20928">MVAMAEAPAKGFVHLGLAHGKLADKGTTYSDGVAIPGGGSKSNEYWPVVLEGGYFVSPHFALQGSISTPETTHNIPTGSMAGLPNLGDDQFTNLTFTATYHPWRGAKISPYIGAGFIGHITLREQDGLVKNLHVQSTSGTVIQAGFDYSLTSRYGLYFDVKKATYTAKAWGDLGASKITATTILDPVIVQAGASWRF</sequence>
<dbReference type="PANTHER" id="PTHR36920">
    <property type="match status" value="1"/>
</dbReference>
<dbReference type="STRING" id="1121022.GCA_000376105_03573"/>
<dbReference type="PATRIC" id="fig|1121022.4.peg.3351"/>
<evidence type="ECO:0000313" key="2">
    <source>
        <dbReference type="EMBL" id="ESQ88126.1"/>
    </source>
</evidence>
<dbReference type="EMBL" id="AWGB01000039">
    <property type="protein sequence ID" value="ESQ88126.1"/>
    <property type="molecule type" value="Genomic_DNA"/>
</dbReference>